<evidence type="ECO:0000256" key="2">
    <source>
        <dbReference type="ARBA" id="ARBA00022801"/>
    </source>
</evidence>
<dbReference type="EMBL" id="BJXX01000146">
    <property type="protein sequence ID" value="GEN35677.1"/>
    <property type="molecule type" value="Genomic_DNA"/>
</dbReference>
<dbReference type="GO" id="GO:0005524">
    <property type="term" value="F:ATP binding"/>
    <property type="evidence" value="ECO:0007669"/>
    <property type="project" value="UniProtKB-KW"/>
</dbReference>
<dbReference type="Proteomes" id="UP000321157">
    <property type="component" value="Unassembled WGS sequence"/>
</dbReference>
<dbReference type="Pfam" id="PF02682">
    <property type="entry name" value="CT_C_D"/>
    <property type="match status" value="1"/>
</dbReference>
<evidence type="ECO:0000256" key="1">
    <source>
        <dbReference type="ARBA" id="ARBA00022741"/>
    </source>
</evidence>
<feature type="domain" description="Carboxyltransferase" evidence="4">
    <location>
        <begin position="1"/>
        <end position="210"/>
    </location>
</feature>
<gene>
    <name evidence="5" type="primary">kipI</name>
    <name evidence="5" type="ORF">ADA01nite_31370</name>
</gene>
<dbReference type="SMART" id="SM00796">
    <property type="entry name" value="AHS1"/>
    <property type="match status" value="1"/>
</dbReference>
<comment type="caution">
    <text evidence="5">The sequence shown here is derived from an EMBL/GenBank/DDBJ whole genome shotgun (WGS) entry which is preliminary data.</text>
</comment>
<accession>A0A511V9T2</accession>
<organism evidence="5 6">
    <name type="scientific">Aneurinibacillus danicus</name>
    <dbReference type="NCBI Taxonomy" id="267746"/>
    <lineage>
        <taxon>Bacteria</taxon>
        <taxon>Bacillati</taxon>
        <taxon>Bacillota</taxon>
        <taxon>Bacilli</taxon>
        <taxon>Bacillales</taxon>
        <taxon>Paenibacillaceae</taxon>
        <taxon>Aneurinibacillus group</taxon>
        <taxon>Aneurinibacillus</taxon>
    </lineage>
</organism>
<keyword evidence="3" id="KW-0067">ATP-binding</keyword>
<keyword evidence="2" id="KW-0378">Hydrolase</keyword>
<dbReference type="PANTHER" id="PTHR34698">
    <property type="entry name" value="5-OXOPROLINASE SUBUNIT B"/>
    <property type="match status" value="1"/>
</dbReference>
<dbReference type="InterPro" id="IPR003833">
    <property type="entry name" value="CT_C_D"/>
</dbReference>
<proteinExistence type="predicted"/>
<evidence type="ECO:0000256" key="3">
    <source>
        <dbReference type="ARBA" id="ARBA00022840"/>
    </source>
</evidence>
<protein>
    <submittedName>
        <fullName evidence="5">Kinase A inhibitor</fullName>
    </submittedName>
</protein>
<sequence length="234" mass="25882">MVIELGDEISEDVHRKVKALSMRLAERPIPGMIEYVPAFTTVTVFYDPCLVLKEMGIRLTENKTLAPPSPYQQMCSLLKDTLTDIEAEADVPTRVIEIPVCYGEEFGPDLEFVAKHNGLTPEEVIRIHSEAEYLVYMIGFAPGFPYLGGMPEAIAAPRRPSPRLSIPAGSVGIAGKQTGVYPIETPGGWQLIGRTPLKLFVPDSDSPTLLTAGDHIRFRAISRHEYDEWKEGGE</sequence>
<dbReference type="Gene3D" id="2.40.100.10">
    <property type="entry name" value="Cyclophilin-like"/>
    <property type="match status" value="1"/>
</dbReference>
<dbReference type="GO" id="GO:0016787">
    <property type="term" value="F:hydrolase activity"/>
    <property type="evidence" value="ECO:0007669"/>
    <property type="project" value="UniProtKB-KW"/>
</dbReference>
<dbReference type="InterPro" id="IPR029000">
    <property type="entry name" value="Cyclophilin-like_dom_sf"/>
</dbReference>
<evidence type="ECO:0000259" key="4">
    <source>
        <dbReference type="SMART" id="SM00796"/>
    </source>
</evidence>
<dbReference type="NCBIfam" id="TIGR00370">
    <property type="entry name" value="5-oxoprolinase subunit PxpB"/>
    <property type="match status" value="1"/>
</dbReference>
<dbReference type="SUPFAM" id="SSF50891">
    <property type="entry name" value="Cyclophilin-like"/>
    <property type="match status" value="1"/>
</dbReference>
<reference evidence="5 6" key="1">
    <citation type="submission" date="2019-07" db="EMBL/GenBank/DDBJ databases">
        <title>Whole genome shotgun sequence of Aneurinibacillus danicus NBRC 102444.</title>
        <authorList>
            <person name="Hosoyama A."/>
            <person name="Uohara A."/>
            <person name="Ohji S."/>
            <person name="Ichikawa N."/>
        </authorList>
    </citation>
    <scope>NUCLEOTIDE SEQUENCE [LARGE SCALE GENOMIC DNA]</scope>
    <source>
        <strain evidence="5 6">NBRC 102444</strain>
    </source>
</reference>
<keyword evidence="1" id="KW-0547">Nucleotide-binding</keyword>
<dbReference type="SUPFAM" id="SSF160467">
    <property type="entry name" value="PH0987 N-terminal domain-like"/>
    <property type="match status" value="1"/>
</dbReference>
<evidence type="ECO:0000313" key="6">
    <source>
        <dbReference type="Proteomes" id="UP000321157"/>
    </source>
</evidence>
<dbReference type="AlphaFoldDB" id="A0A511V9T2"/>
<name>A0A511V9T2_9BACL</name>
<dbReference type="Gene3D" id="3.30.1360.40">
    <property type="match status" value="1"/>
</dbReference>
<dbReference type="PANTHER" id="PTHR34698:SF2">
    <property type="entry name" value="5-OXOPROLINASE SUBUNIT B"/>
    <property type="match status" value="1"/>
</dbReference>
<dbReference type="InterPro" id="IPR010016">
    <property type="entry name" value="PxpB"/>
</dbReference>
<evidence type="ECO:0000313" key="5">
    <source>
        <dbReference type="EMBL" id="GEN35677.1"/>
    </source>
</evidence>
<keyword evidence="6" id="KW-1185">Reference proteome</keyword>